<protein>
    <recommendedName>
        <fullName evidence="2">RNA 2',3'-cyclic phosphodiesterase</fullName>
        <shortName evidence="2">RNA 2',3'-CPDase</shortName>
        <ecNumber evidence="2">3.1.4.58</ecNumber>
    </recommendedName>
</protein>
<keyword evidence="1 2" id="KW-0378">Hydrolase</keyword>
<dbReference type="Gene3D" id="3.90.1140.10">
    <property type="entry name" value="Cyclic phosphodiesterase"/>
    <property type="match status" value="1"/>
</dbReference>
<dbReference type="InterPro" id="IPR009097">
    <property type="entry name" value="Cyclic_Pdiesterase"/>
</dbReference>
<dbReference type="GO" id="GO:0008664">
    <property type="term" value="F:RNA 2',3'-cyclic 3'-phosphodiesterase activity"/>
    <property type="evidence" value="ECO:0007669"/>
    <property type="project" value="UniProtKB-EC"/>
</dbReference>
<dbReference type="AlphaFoldDB" id="A0A1F7I4C0"/>
<feature type="active site" description="Proton donor" evidence="2">
    <location>
        <position position="40"/>
    </location>
</feature>
<accession>A0A1F7I4C0</accession>
<comment type="catalytic activity">
    <reaction evidence="2">
        <text>a 3'-end 2',3'-cyclophospho-ribonucleotide-RNA + H2O = a 3'-end 2'-phospho-ribonucleotide-RNA + H(+)</text>
        <dbReference type="Rhea" id="RHEA:11828"/>
        <dbReference type="Rhea" id="RHEA-COMP:10464"/>
        <dbReference type="Rhea" id="RHEA-COMP:17353"/>
        <dbReference type="ChEBI" id="CHEBI:15377"/>
        <dbReference type="ChEBI" id="CHEBI:15378"/>
        <dbReference type="ChEBI" id="CHEBI:83064"/>
        <dbReference type="ChEBI" id="CHEBI:173113"/>
        <dbReference type="EC" id="3.1.4.58"/>
    </reaction>
</comment>
<dbReference type="NCBIfam" id="TIGR02258">
    <property type="entry name" value="2_5_ligase"/>
    <property type="match status" value="1"/>
</dbReference>
<dbReference type="PANTHER" id="PTHR35561:SF1">
    <property type="entry name" value="RNA 2',3'-CYCLIC PHOSPHODIESTERASE"/>
    <property type="match status" value="1"/>
</dbReference>
<sequence>MQTFLAIDIPINMQSKLASQLRLIKEDYPQFSWVPKANFHITIRYFGEVNNVEKLKKKLDLALFDVPAFYLYSQGAGVFIQRRILLHILFQRQKTLEALAEKVDIAAEGVRYSENPPFVPHLTIARYKIPSRQQYLHLKKKLEHLDIDIEFPVDKVVLYQSIFHAQAPEYKQIAEFPLIKD</sequence>
<reference evidence="3 4" key="1">
    <citation type="journal article" date="2016" name="Nat. Commun.">
        <title>Thousands of microbial genomes shed light on interconnected biogeochemical processes in an aquifer system.</title>
        <authorList>
            <person name="Anantharaman K."/>
            <person name="Brown C.T."/>
            <person name="Hug L.A."/>
            <person name="Sharon I."/>
            <person name="Castelle C.J."/>
            <person name="Probst A.J."/>
            <person name="Thomas B.C."/>
            <person name="Singh A."/>
            <person name="Wilkins M.J."/>
            <person name="Karaoz U."/>
            <person name="Brodie E.L."/>
            <person name="Williams K.H."/>
            <person name="Hubbard S.S."/>
            <person name="Banfield J.F."/>
        </authorList>
    </citation>
    <scope>NUCLEOTIDE SEQUENCE [LARGE SCALE GENOMIC DNA]</scope>
</reference>
<dbReference type="PANTHER" id="PTHR35561">
    <property type="entry name" value="RNA 2',3'-CYCLIC PHOSPHODIESTERASE"/>
    <property type="match status" value="1"/>
</dbReference>
<evidence type="ECO:0000313" key="3">
    <source>
        <dbReference type="EMBL" id="OGK38225.1"/>
    </source>
</evidence>
<dbReference type="GO" id="GO:0016874">
    <property type="term" value="F:ligase activity"/>
    <property type="evidence" value="ECO:0007669"/>
    <property type="project" value="UniProtKB-KW"/>
</dbReference>
<gene>
    <name evidence="3" type="ORF">A3F03_02955</name>
</gene>
<organism evidence="3 4">
    <name type="scientific">Candidatus Roizmanbacteria bacterium RIFCSPHIGHO2_12_FULL_41_11</name>
    <dbReference type="NCBI Taxonomy" id="1802052"/>
    <lineage>
        <taxon>Bacteria</taxon>
        <taxon>Candidatus Roizmaniibacteriota</taxon>
    </lineage>
</organism>
<evidence type="ECO:0000313" key="4">
    <source>
        <dbReference type="Proteomes" id="UP000176803"/>
    </source>
</evidence>
<feature type="short sequence motif" description="HXTX 1" evidence="2">
    <location>
        <begin position="40"/>
        <end position="43"/>
    </location>
</feature>
<evidence type="ECO:0000256" key="1">
    <source>
        <dbReference type="ARBA" id="ARBA00022801"/>
    </source>
</evidence>
<dbReference type="EC" id="3.1.4.58" evidence="2"/>
<dbReference type="Pfam" id="PF13563">
    <property type="entry name" value="2_5_RNA_ligase2"/>
    <property type="match status" value="1"/>
</dbReference>
<dbReference type="Proteomes" id="UP000176803">
    <property type="component" value="Unassembled WGS sequence"/>
</dbReference>
<dbReference type="SUPFAM" id="SSF55144">
    <property type="entry name" value="LigT-like"/>
    <property type="match status" value="1"/>
</dbReference>
<keyword evidence="3" id="KW-0436">Ligase</keyword>
<comment type="similarity">
    <text evidence="2">Belongs to the 2H phosphoesterase superfamily. ThpR family.</text>
</comment>
<name>A0A1F7I4C0_9BACT</name>
<feature type="active site" description="Proton acceptor" evidence="2">
    <location>
        <position position="121"/>
    </location>
</feature>
<comment type="function">
    <text evidence="2">Hydrolyzes RNA 2',3'-cyclic phosphodiester to an RNA 2'-phosphomonoester.</text>
</comment>
<feature type="short sequence motif" description="HXTX 2" evidence="2">
    <location>
        <begin position="121"/>
        <end position="124"/>
    </location>
</feature>
<dbReference type="InterPro" id="IPR004175">
    <property type="entry name" value="RNA_CPDase"/>
</dbReference>
<dbReference type="GO" id="GO:0004113">
    <property type="term" value="F:2',3'-cyclic-nucleotide 3'-phosphodiesterase activity"/>
    <property type="evidence" value="ECO:0007669"/>
    <property type="project" value="InterPro"/>
</dbReference>
<dbReference type="HAMAP" id="MF_01940">
    <property type="entry name" value="RNA_CPDase"/>
    <property type="match status" value="1"/>
</dbReference>
<proteinExistence type="inferred from homology"/>
<evidence type="ECO:0000256" key="2">
    <source>
        <dbReference type="HAMAP-Rule" id="MF_01940"/>
    </source>
</evidence>
<dbReference type="EMBL" id="MGAC01000020">
    <property type="protein sequence ID" value="OGK38225.1"/>
    <property type="molecule type" value="Genomic_DNA"/>
</dbReference>
<comment type="caution">
    <text evidence="3">The sequence shown here is derived from an EMBL/GenBank/DDBJ whole genome shotgun (WGS) entry which is preliminary data.</text>
</comment>